<dbReference type="InterPro" id="IPR007110">
    <property type="entry name" value="Ig-like_dom"/>
</dbReference>
<proteinExistence type="predicted"/>
<reference evidence="5 6" key="1">
    <citation type="submission" date="2021-06" db="EMBL/GenBank/DDBJ databases">
        <title>Caerostris extrusa draft genome.</title>
        <authorList>
            <person name="Kono N."/>
            <person name="Arakawa K."/>
        </authorList>
    </citation>
    <scope>NUCLEOTIDE SEQUENCE [LARGE SCALE GENOMIC DNA]</scope>
</reference>
<name>A0AAV4VT14_CAEEX</name>
<gene>
    <name evidence="5" type="primary">DSCAM_13</name>
    <name evidence="5" type="ORF">CEXT_5081</name>
</gene>
<dbReference type="InterPro" id="IPR003598">
    <property type="entry name" value="Ig_sub2"/>
</dbReference>
<dbReference type="Pfam" id="PF07679">
    <property type="entry name" value="I-set"/>
    <property type="match status" value="2"/>
</dbReference>
<keyword evidence="1" id="KW-0732">Signal</keyword>
<keyword evidence="6" id="KW-1185">Reference proteome</keyword>
<evidence type="ECO:0000313" key="6">
    <source>
        <dbReference type="Proteomes" id="UP001054945"/>
    </source>
</evidence>
<dbReference type="SMART" id="SM00409">
    <property type="entry name" value="IG"/>
    <property type="match status" value="2"/>
</dbReference>
<dbReference type="Proteomes" id="UP001054945">
    <property type="component" value="Unassembled WGS sequence"/>
</dbReference>
<evidence type="ECO:0000313" key="5">
    <source>
        <dbReference type="EMBL" id="GIY73268.1"/>
    </source>
</evidence>
<dbReference type="Gene3D" id="2.60.40.10">
    <property type="entry name" value="Immunoglobulins"/>
    <property type="match status" value="2"/>
</dbReference>
<comment type="caution">
    <text evidence="5">The sequence shown here is derived from an EMBL/GenBank/DDBJ whole genome shotgun (WGS) entry which is preliminary data.</text>
</comment>
<evidence type="ECO:0000256" key="1">
    <source>
        <dbReference type="ARBA" id="ARBA00022729"/>
    </source>
</evidence>
<feature type="domain" description="Ig-like" evidence="4">
    <location>
        <begin position="1"/>
        <end position="60"/>
    </location>
</feature>
<dbReference type="InterPro" id="IPR013098">
    <property type="entry name" value="Ig_I-set"/>
</dbReference>
<dbReference type="PANTHER" id="PTHR45080">
    <property type="entry name" value="CONTACTIN 5"/>
    <property type="match status" value="1"/>
</dbReference>
<keyword evidence="3" id="KW-0393">Immunoglobulin domain</keyword>
<organism evidence="5 6">
    <name type="scientific">Caerostris extrusa</name>
    <name type="common">Bark spider</name>
    <name type="synonym">Caerostris bankana</name>
    <dbReference type="NCBI Taxonomy" id="172846"/>
    <lineage>
        <taxon>Eukaryota</taxon>
        <taxon>Metazoa</taxon>
        <taxon>Ecdysozoa</taxon>
        <taxon>Arthropoda</taxon>
        <taxon>Chelicerata</taxon>
        <taxon>Arachnida</taxon>
        <taxon>Araneae</taxon>
        <taxon>Araneomorphae</taxon>
        <taxon>Entelegynae</taxon>
        <taxon>Araneoidea</taxon>
        <taxon>Araneidae</taxon>
        <taxon>Caerostris</taxon>
    </lineage>
</organism>
<dbReference type="InterPro" id="IPR003599">
    <property type="entry name" value="Ig_sub"/>
</dbReference>
<dbReference type="SMART" id="SM00408">
    <property type="entry name" value="IGc2"/>
    <property type="match status" value="2"/>
</dbReference>
<dbReference type="GO" id="GO:0007156">
    <property type="term" value="P:homophilic cell adhesion via plasma membrane adhesion molecules"/>
    <property type="evidence" value="ECO:0007669"/>
    <property type="project" value="TreeGrafter"/>
</dbReference>
<evidence type="ECO:0000259" key="4">
    <source>
        <dbReference type="PROSITE" id="PS50835"/>
    </source>
</evidence>
<accession>A0AAV4VT14</accession>
<feature type="domain" description="Ig-like" evidence="4">
    <location>
        <begin position="70"/>
        <end position="159"/>
    </location>
</feature>
<dbReference type="AlphaFoldDB" id="A0AAV4VT14"/>
<evidence type="ECO:0000256" key="3">
    <source>
        <dbReference type="ARBA" id="ARBA00023319"/>
    </source>
</evidence>
<dbReference type="EMBL" id="BPLR01015052">
    <property type="protein sequence ID" value="GIY73268.1"/>
    <property type="molecule type" value="Genomic_DNA"/>
</dbReference>
<dbReference type="PANTHER" id="PTHR45080:SF8">
    <property type="entry name" value="IG-LIKE DOMAIN-CONTAINING PROTEIN"/>
    <property type="match status" value="1"/>
</dbReference>
<evidence type="ECO:0000256" key="2">
    <source>
        <dbReference type="ARBA" id="ARBA00023157"/>
    </source>
</evidence>
<sequence>MVYKWLHNDKEITTRMKYKVATTGSSSHLSIGKIEATDIGNYTCVVSNSYGQDKSTVQVILEANRPDDAPILFPLMVPSNPSIGDNTDMFCSLKRGSMPVTFKWLYNGQDVTSISKYKIINTEKSSHFSIGNIQPHDIGNYTCVATNNAGVDSKITSIVIEASEVLSDPPVLYPLMVPSIQLLEMTQIFCVS</sequence>
<dbReference type="PROSITE" id="PS50835">
    <property type="entry name" value="IG_LIKE"/>
    <property type="match status" value="2"/>
</dbReference>
<keyword evidence="2" id="KW-1015">Disulfide bond</keyword>
<dbReference type="InterPro" id="IPR050958">
    <property type="entry name" value="Cell_Adh-Cytoskel_Orgn"/>
</dbReference>
<dbReference type="GO" id="GO:0005886">
    <property type="term" value="C:plasma membrane"/>
    <property type="evidence" value="ECO:0007669"/>
    <property type="project" value="TreeGrafter"/>
</dbReference>
<dbReference type="InterPro" id="IPR013783">
    <property type="entry name" value="Ig-like_fold"/>
</dbReference>
<dbReference type="InterPro" id="IPR036179">
    <property type="entry name" value="Ig-like_dom_sf"/>
</dbReference>
<dbReference type="SUPFAM" id="SSF48726">
    <property type="entry name" value="Immunoglobulin"/>
    <property type="match status" value="2"/>
</dbReference>
<protein>
    <submittedName>
        <fullName evidence="5">Down syndrome cell adhesion molecule</fullName>
    </submittedName>
</protein>